<evidence type="ECO:0000256" key="5">
    <source>
        <dbReference type="ARBA" id="ARBA00022967"/>
    </source>
</evidence>
<dbReference type="EMBL" id="MG989234">
    <property type="protein sequence ID" value="AWU49034.1"/>
    <property type="molecule type" value="Genomic_DNA"/>
</dbReference>
<evidence type="ECO:0000256" key="2">
    <source>
        <dbReference type="ARBA" id="ARBA00010519"/>
    </source>
</evidence>
<keyword evidence="4 11" id="KW-0812">Transmembrane</keyword>
<evidence type="ECO:0000256" key="3">
    <source>
        <dbReference type="ARBA" id="ARBA00016612"/>
    </source>
</evidence>
<keyword evidence="12" id="KW-0496">Mitochondrion</keyword>
<proteinExistence type="inferred from homology"/>
<feature type="transmembrane region" description="Helical" evidence="11">
    <location>
        <begin position="23"/>
        <end position="45"/>
    </location>
</feature>
<dbReference type="Pfam" id="PF00420">
    <property type="entry name" value="Oxidored_q2"/>
    <property type="match status" value="1"/>
</dbReference>
<evidence type="ECO:0000256" key="8">
    <source>
        <dbReference type="ARBA" id="ARBA00023136"/>
    </source>
</evidence>
<evidence type="ECO:0000256" key="11">
    <source>
        <dbReference type="SAM" id="Phobius"/>
    </source>
</evidence>
<geneLocation type="mitochondrion" evidence="12"/>
<comment type="subcellular location">
    <subcellularLocation>
        <location evidence="1">Membrane</location>
        <topology evidence="1">Multi-pass membrane protein</topology>
    </subcellularLocation>
</comment>
<protein>
    <recommendedName>
        <fullName evidence="3">NADH-ubiquinone oxidoreductase chain 4L</fullName>
    </recommendedName>
    <alternativeName>
        <fullName evidence="9">NADH dehydrogenase subunit 4L</fullName>
    </alternativeName>
</protein>
<evidence type="ECO:0000256" key="10">
    <source>
        <dbReference type="ARBA" id="ARBA00049551"/>
    </source>
</evidence>
<evidence type="ECO:0000256" key="6">
    <source>
        <dbReference type="ARBA" id="ARBA00022989"/>
    </source>
</evidence>
<organism evidence="12">
    <name type="scientific">Pseudophacopteron sp. DMP-2018</name>
    <dbReference type="NCBI Taxonomy" id="2908812"/>
    <lineage>
        <taxon>Eukaryota</taxon>
        <taxon>Metazoa</taxon>
        <taxon>Ecdysozoa</taxon>
        <taxon>Arthropoda</taxon>
        <taxon>Hexapoda</taxon>
        <taxon>Insecta</taxon>
        <taxon>Pterygota</taxon>
        <taxon>Neoptera</taxon>
        <taxon>Paraneoptera</taxon>
        <taxon>Hemiptera</taxon>
        <taxon>Sternorrhyncha</taxon>
        <taxon>Psylloidea</taxon>
        <taxon>Phacopteronidae</taxon>
        <taxon>Pseudophacopteron</taxon>
    </lineage>
</organism>
<reference evidence="12" key="1">
    <citation type="submission" date="2018-02" db="EMBL/GenBank/DDBJ databases">
        <title>Resolving the psyllid tree of life: Phylogenomic analysis of the superfamily Psylloidea (Hemiptera).</title>
        <authorList>
            <person name="Percy D.M."/>
            <person name="Sveinsson S."/>
            <person name="Lemmon A.R."/>
            <person name="Lemmon E.M."/>
            <person name="Ouvrard D."/>
            <person name="Burckhardt D."/>
        </authorList>
    </citation>
    <scope>NUCLEOTIDE SEQUENCE</scope>
    <source>
        <strain evidence="12">DP1.idba.137_circ</strain>
    </source>
</reference>
<accession>A0A344A2P3</accession>
<evidence type="ECO:0000256" key="9">
    <source>
        <dbReference type="ARBA" id="ARBA00031586"/>
    </source>
</evidence>
<evidence type="ECO:0000256" key="4">
    <source>
        <dbReference type="ARBA" id="ARBA00022692"/>
    </source>
</evidence>
<keyword evidence="8 11" id="KW-0472">Membrane</keyword>
<dbReference type="GO" id="GO:0008137">
    <property type="term" value="F:NADH dehydrogenase (ubiquinone) activity"/>
    <property type="evidence" value="ECO:0007669"/>
    <property type="project" value="UniProtKB-EC"/>
</dbReference>
<keyword evidence="7" id="KW-0520">NAD</keyword>
<dbReference type="InterPro" id="IPR039428">
    <property type="entry name" value="NUOK/Mnh_C1-like"/>
</dbReference>
<sequence length="93" mass="10890">MILIYYFLFYFSLKSFLINMKHILLMLMSLEFMGLIMLVVIISLINKYNTDYHFSMYFVVILVCESVLGVSMLTLFIRSLGSDYLKCSSLILC</sequence>
<comment type="catalytic activity">
    <reaction evidence="10">
        <text>a ubiquinone + NADH + 5 H(+)(in) = a ubiquinol + NAD(+) + 4 H(+)(out)</text>
        <dbReference type="Rhea" id="RHEA:29091"/>
        <dbReference type="Rhea" id="RHEA-COMP:9565"/>
        <dbReference type="Rhea" id="RHEA-COMP:9566"/>
        <dbReference type="ChEBI" id="CHEBI:15378"/>
        <dbReference type="ChEBI" id="CHEBI:16389"/>
        <dbReference type="ChEBI" id="CHEBI:17976"/>
        <dbReference type="ChEBI" id="CHEBI:57540"/>
        <dbReference type="ChEBI" id="CHEBI:57945"/>
        <dbReference type="EC" id="7.1.1.2"/>
    </reaction>
</comment>
<dbReference type="GO" id="GO:0016020">
    <property type="term" value="C:membrane"/>
    <property type="evidence" value="ECO:0007669"/>
    <property type="project" value="UniProtKB-SubCell"/>
</dbReference>
<gene>
    <name evidence="12" type="primary">nad4l</name>
</gene>
<keyword evidence="5" id="KW-1278">Translocase</keyword>
<comment type="similarity">
    <text evidence="2">Belongs to the complex I subunit 4L family.</text>
</comment>
<evidence type="ECO:0000256" key="1">
    <source>
        <dbReference type="ARBA" id="ARBA00004141"/>
    </source>
</evidence>
<evidence type="ECO:0000313" key="12">
    <source>
        <dbReference type="EMBL" id="AWU49034.1"/>
    </source>
</evidence>
<dbReference type="AlphaFoldDB" id="A0A344A2P3"/>
<feature type="transmembrane region" description="Helical" evidence="11">
    <location>
        <begin position="57"/>
        <end position="77"/>
    </location>
</feature>
<dbReference type="Gene3D" id="1.10.287.3510">
    <property type="match status" value="1"/>
</dbReference>
<keyword evidence="6 11" id="KW-1133">Transmembrane helix</keyword>
<evidence type="ECO:0000256" key="7">
    <source>
        <dbReference type="ARBA" id="ARBA00023027"/>
    </source>
</evidence>
<name>A0A344A2P3_9HEMI</name>